<evidence type="ECO:0000256" key="10">
    <source>
        <dbReference type="SAM" id="MobiDB-lite"/>
    </source>
</evidence>
<dbReference type="CDD" id="cd00174">
    <property type="entry name" value="SH3"/>
    <property type="match status" value="3"/>
</dbReference>
<evidence type="ECO:0000313" key="15">
    <source>
        <dbReference type="Proteomes" id="UP000887568"/>
    </source>
</evidence>
<feature type="compositionally biased region" description="Polar residues" evidence="10">
    <location>
        <begin position="316"/>
        <end position="326"/>
    </location>
</feature>
<name>A0A913ZMP1_PATMI</name>
<evidence type="ECO:0000256" key="6">
    <source>
        <dbReference type="ARBA" id="ARBA00022949"/>
    </source>
</evidence>
<keyword evidence="5" id="KW-0344">Guanine-nucleotide releasing factor</keyword>
<feature type="domain" description="SH3" evidence="11">
    <location>
        <begin position="138"/>
        <end position="197"/>
    </location>
</feature>
<feature type="domain" description="SH3" evidence="11">
    <location>
        <begin position="2"/>
        <end position="61"/>
    </location>
</feature>
<dbReference type="InterPro" id="IPR000219">
    <property type="entry name" value="DH_dom"/>
</dbReference>
<dbReference type="GeneID" id="119725657"/>
<feature type="region of interest" description="Disordered" evidence="10">
    <location>
        <begin position="1547"/>
        <end position="1593"/>
    </location>
</feature>
<feature type="domain" description="SH3" evidence="11">
    <location>
        <begin position="1817"/>
        <end position="1879"/>
    </location>
</feature>
<evidence type="ECO:0000256" key="9">
    <source>
        <dbReference type="SAM" id="Coils"/>
    </source>
</evidence>
<feature type="compositionally biased region" description="Pro residues" evidence="10">
    <location>
        <begin position="1705"/>
        <end position="1715"/>
    </location>
</feature>
<dbReference type="OrthoDB" id="6244550at2759"/>
<dbReference type="SUPFAM" id="SSF48065">
    <property type="entry name" value="DBL homology domain (DH-domain)"/>
    <property type="match status" value="1"/>
</dbReference>
<dbReference type="Pfam" id="PF03114">
    <property type="entry name" value="BAR"/>
    <property type="match status" value="1"/>
</dbReference>
<dbReference type="CDD" id="cd00160">
    <property type="entry name" value="RhoGEF"/>
    <property type="match status" value="1"/>
</dbReference>
<dbReference type="InterPro" id="IPR027267">
    <property type="entry name" value="AH/BAR_dom_sf"/>
</dbReference>
<reference evidence="14" key="1">
    <citation type="submission" date="2022-11" db="UniProtKB">
        <authorList>
            <consortium name="EnsemblMetazoa"/>
        </authorList>
    </citation>
    <scope>IDENTIFICATION</scope>
</reference>
<feature type="compositionally biased region" description="Pro residues" evidence="10">
    <location>
        <begin position="787"/>
        <end position="808"/>
    </location>
</feature>
<dbReference type="RefSeq" id="XP_038053073.1">
    <property type="nucleotide sequence ID" value="XM_038197145.1"/>
</dbReference>
<feature type="compositionally biased region" description="Polar residues" evidence="10">
    <location>
        <begin position="920"/>
        <end position="934"/>
    </location>
</feature>
<dbReference type="InterPro" id="IPR051492">
    <property type="entry name" value="Dynamin-Rho_GEF"/>
</dbReference>
<dbReference type="CDD" id="cd07589">
    <property type="entry name" value="BAR_DNMBP"/>
    <property type="match status" value="1"/>
</dbReference>
<dbReference type="PROSITE" id="PS00741">
    <property type="entry name" value="DH_1"/>
    <property type="match status" value="1"/>
</dbReference>
<dbReference type="InterPro" id="IPR004148">
    <property type="entry name" value="BAR_dom"/>
</dbReference>
<dbReference type="PROSITE" id="PS51021">
    <property type="entry name" value="BAR"/>
    <property type="match status" value="1"/>
</dbReference>
<dbReference type="SMART" id="SM00325">
    <property type="entry name" value="RhoGEF"/>
    <property type="match status" value="1"/>
</dbReference>
<feature type="region of interest" description="Disordered" evidence="10">
    <location>
        <begin position="501"/>
        <end position="815"/>
    </location>
</feature>
<feature type="compositionally biased region" description="Low complexity" evidence="10">
    <location>
        <begin position="688"/>
        <end position="700"/>
    </location>
</feature>
<evidence type="ECO:0000256" key="8">
    <source>
        <dbReference type="PROSITE-ProRule" id="PRU00192"/>
    </source>
</evidence>
<dbReference type="Pfam" id="PF07653">
    <property type="entry name" value="SH3_2"/>
    <property type="match status" value="1"/>
</dbReference>
<proteinExistence type="predicted"/>
<dbReference type="SUPFAM" id="SSF50044">
    <property type="entry name" value="SH3-domain"/>
    <property type="match status" value="7"/>
</dbReference>
<dbReference type="PROSITE" id="PS50002">
    <property type="entry name" value="SH3"/>
    <property type="match status" value="7"/>
</dbReference>
<dbReference type="Gene3D" id="1.20.900.10">
    <property type="entry name" value="Dbl homology (DH) domain"/>
    <property type="match status" value="1"/>
</dbReference>
<dbReference type="Pfam" id="PF14604">
    <property type="entry name" value="SH3_9"/>
    <property type="match status" value="2"/>
</dbReference>
<organism evidence="14 15">
    <name type="scientific">Patiria miniata</name>
    <name type="common">Bat star</name>
    <name type="synonym">Asterina miniata</name>
    <dbReference type="NCBI Taxonomy" id="46514"/>
    <lineage>
        <taxon>Eukaryota</taxon>
        <taxon>Metazoa</taxon>
        <taxon>Echinodermata</taxon>
        <taxon>Eleutherozoa</taxon>
        <taxon>Asterozoa</taxon>
        <taxon>Asteroidea</taxon>
        <taxon>Valvatacea</taxon>
        <taxon>Valvatida</taxon>
        <taxon>Asterinidae</taxon>
        <taxon>Patiria</taxon>
    </lineage>
</organism>
<dbReference type="GO" id="GO:0070161">
    <property type="term" value="C:anchoring junction"/>
    <property type="evidence" value="ECO:0007669"/>
    <property type="project" value="UniProtKB-SubCell"/>
</dbReference>
<keyword evidence="4 8" id="KW-0728">SH3 domain</keyword>
<feature type="compositionally biased region" description="Polar residues" evidence="10">
    <location>
        <begin position="553"/>
        <end position="572"/>
    </location>
</feature>
<sequence length="1879" mass="206896">MEPGAKVRAIFDFIASAPDELPLHIGDIIVLQQKVDHDWLIGSCNGQSGTFPANFVELVVDEAAASSSGRFARGQKVVSVETYNAGADGDLSFKKGDVIEITKQIDDNWLEGRLGNETGIFPVTYISEEVTQHASTPGDILQARALRDNLGQLQDELSFQKNDIITIVEKIDEDWYRGTFNGKTGTLPALNVEILKPGIAVQPPTSSDVGKDTVDYNAVNERLKSAMQGGKSSAPGSPKIANNHSGEPWAKATFLFTAEHPGEISLMDGDRVTLRRRVDENWLEGEVGGNVGIFPSNYVQIQVDIPEGYVPPEKPASNSSSTSKPQTLPVPSGSANNNNLKAGAGKWKGKRVKVLFDFSAVTDQDLGVKQGDVITIIDKVDADWFEAKHPSGRTGFLPVNYVKVLDKPKTPSFKRPAPLPPKETPSPATQNGSAASSATNSVNMDLLDIFSTPPETTGKPDANAKPPLPPKSAKVLSTEKPKAPSAIDDLLCFDPLADNPGDTSPHILPDVQPLKPQATSDQVGFKLSGGAYRPVNFASKQSPPDGTAAKPSSAANPFSNIKSADEAQSAQGHSLMDMSPMDKPSTSILAPLSAPLSPPPLDPVNVSQTPTSKPPLQKKPSYELFSAKPFAPVTTTKIHSVARPGSQGSSGSPTSPKSPKSPKLKQGLLTPMQVNQELDRALCEVDASSSPPTSEPSKPKFNPFSATDSAELAPETLPPVPPRQPSPNPFSAENKLSSSEIPPPLPPRQPSPNPFKAESPPLTAPPPSQLPPPIITQSVPQTIQPLAPTPAPKPQLPPPLPTSNPPCQNPLGLRPVDLIRDDSVASDFSDDYLMQNINFSIRPSNSDFQAPTAFKLPPPPTKSKIKASTVESPRSRRKFNPKSAVPRPRGRSLDREGGSSSEDYELPPDQNTQADREQFQQDLRSFQASVQQMFDPSKFEANGDDDLFGMPHREPPPPPDGVAIATDQTASLLDGAFDDFAGTPPPASTTQTSESSAPVADILGLGLDPPATSSSPASGSKMKPSRTAPGRPKEPAPKKKAMPPRPAPPKFGPGHRSAEDELLAKLRPEGNNQLDLETQETVNALQGSIAELKEAIAVQQVQKKTYEQMLQAATAEEIEDMEQQLTDCIGTIENMQTEMQSLEEQLQEVRPTPAPESKMTAADFREKVITELVTTEQDYVRDIKLCQEGFMMVLKDKQDVISQILIRQQLEEIERSGEKKPTKGLELEILFGNMEQVIETAEKFLKDLEETTEGKAPEEQVVGQVFMQYSNDLHKVYAEYCRNHDDATTLLEKYEENDEVQEYINQGLELVRQSTNCWDLASFLIKPVQRILKYQLLLTELDKYTDDSVSDKPNLQEAIQTMMEVAKAINEFKRRKDLVMKYRRPGQEAISDKLGKLTFHSIKKKSQRINERFTRMTGLTTQTVDGDFDQMERRFKNLEKTIRIYVKDVNAYLEQLKDATSSEAAVGSDISDYYASQSNLHEVNKYEAVQRHLANKLYKDYTLFVQQRVISPLNGLLIMFQGPHKLIDKRYDKLLDYDSYSKKLEKNKDKDRVKQHKSKDKEKEKELEDSDDDATSVGSHKRLKEKHRKEELKDEKDVAKKNYEALNVQLKDELPKLCDMGLSLFKSCVVSFVEAERDHINSTLKKLYPLLELSIVKSSSLSDIMKTFETSHMAAVEDMHKFSFVPKSLDKKGDRRSVYGTNSEPTPPPSAPRPDPGSQSEKQKASITSRYPANRVYQVSTEFNSQQPMDMSVKKGEIVGIIKEQDPTGSGQKWYVDNGASQGFIPSAILQAVGGETTSPEGYGSDDDWNAFTQRQQQAQYYYAEWEFTASAENELSLAERDVVQLISDRDIEGNSEWWLMDKNGQRGYVPSAYLAKID</sequence>
<dbReference type="Proteomes" id="UP000887568">
    <property type="component" value="Unplaced"/>
</dbReference>
<feature type="compositionally biased region" description="Low complexity" evidence="10">
    <location>
        <begin position="1009"/>
        <end position="1022"/>
    </location>
</feature>
<feature type="compositionally biased region" description="Low complexity" evidence="10">
    <location>
        <begin position="644"/>
        <end position="658"/>
    </location>
</feature>
<feature type="domain" description="SH3" evidence="11">
    <location>
        <begin position="72"/>
        <end position="131"/>
    </location>
</feature>
<evidence type="ECO:0000256" key="4">
    <source>
        <dbReference type="ARBA" id="ARBA00022443"/>
    </source>
</evidence>
<evidence type="ECO:0000259" key="11">
    <source>
        <dbReference type="PROSITE" id="PS50002"/>
    </source>
</evidence>
<feature type="domain" description="SH3" evidence="11">
    <location>
        <begin position="347"/>
        <end position="407"/>
    </location>
</feature>
<comment type="subcellular location">
    <subcellularLocation>
        <location evidence="1">Cell junction</location>
    </subcellularLocation>
    <subcellularLocation>
        <location evidence="2">Golgi apparatus</location>
        <location evidence="2">Golgi stack</location>
    </subcellularLocation>
</comment>
<feature type="domain" description="DH" evidence="12">
    <location>
        <begin position="1164"/>
        <end position="1372"/>
    </location>
</feature>
<dbReference type="Pfam" id="PF00018">
    <property type="entry name" value="SH3_1"/>
    <property type="match status" value="3"/>
</dbReference>
<dbReference type="GO" id="GO:0005085">
    <property type="term" value="F:guanyl-nucleotide exchange factor activity"/>
    <property type="evidence" value="ECO:0007669"/>
    <property type="project" value="UniProtKB-KW"/>
</dbReference>
<feature type="coiled-coil region" evidence="9">
    <location>
        <begin position="1089"/>
        <end position="1152"/>
    </location>
</feature>
<evidence type="ECO:0000256" key="5">
    <source>
        <dbReference type="ARBA" id="ARBA00022658"/>
    </source>
</evidence>
<feature type="region of interest" description="Disordered" evidence="10">
    <location>
        <begin position="309"/>
        <end position="343"/>
    </location>
</feature>
<dbReference type="PROSITE" id="PS50010">
    <property type="entry name" value="DH_2"/>
    <property type="match status" value="1"/>
</dbReference>
<dbReference type="OMA" id="FWGECNG"/>
<dbReference type="PRINTS" id="PR00452">
    <property type="entry name" value="SH3DOMAIN"/>
</dbReference>
<dbReference type="PANTHER" id="PTHR22834">
    <property type="entry name" value="NUCLEAR FUSION PROTEIN FUS2"/>
    <property type="match status" value="1"/>
</dbReference>
<dbReference type="EnsemblMetazoa" id="XM_038197145.1">
    <property type="protein sequence ID" value="XP_038053073.1"/>
    <property type="gene ID" value="LOC119725657"/>
</dbReference>
<feature type="compositionally biased region" description="Pro residues" evidence="10">
    <location>
        <begin position="762"/>
        <end position="774"/>
    </location>
</feature>
<feature type="compositionally biased region" description="Polar residues" evidence="10">
    <location>
        <begin position="1717"/>
        <end position="1731"/>
    </location>
</feature>
<feature type="region of interest" description="Disordered" evidence="10">
    <location>
        <begin position="410"/>
        <end position="481"/>
    </location>
</feature>
<keyword evidence="6" id="KW-0965">Cell junction</keyword>
<dbReference type="InterPro" id="IPR035899">
    <property type="entry name" value="DBL_dom_sf"/>
</dbReference>
<evidence type="ECO:0000256" key="1">
    <source>
        <dbReference type="ARBA" id="ARBA00004282"/>
    </source>
</evidence>
<dbReference type="PANTHER" id="PTHR22834:SF20">
    <property type="entry name" value="SH3 DOMAIN-CONTAINING PROTEIN"/>
    <property type="match status" value="1"/>
</dbReference>
<feature type="domain" description="BAR" evidence="13">
    <location>
        <begin position="1413"/>
        <end position="1660"/>
    </location>
</feature>
<evidence type="ECO:0000313" key="14">
    <source>
        <dbReference type="EnsemblMetazoa" id="XP_038053073.1"/>
    </source>
</evidence>
<dbReference type="Pfam" id="PF00621">
    <property type="entry name" value="RhoGEF"/>
    <property type="match status" value="1"/>
</dbReference>
<feature type="compositionally biased region" description="Low complexity" evidence="10">
    <location>
        <begin position="333"/>
        <end position="343"/>
    </location>
</feature>
<evidence type="ECO:0000256" key="2">
    <source>
        <dbReference type="ARBA" id="ARBA00004348"/>
    </source>
</evidence>
<protein>
    <recommendedName>
        <fullName evidence="3">Dynamin-binding protein</fullName>
    </recommendedName>
    <alternativeName>
        <fullName evidence="7">Scaffold protein Tuba</fullName>
    </alternativeName>
</protein>
<evidence type="ECO:0000259" key="12">
    <source>
        <dbReference type="PROSITE" id="PS50010"/>
    </source>
</evidence>
<keyword evidence="15" id="KW-1185">Reference proteome</keyword>
<feature type="compositionally biased region" description="Pro residues" evidence="10">
    <location>
        <begin position="716"/>
        <end position="728"/>
    </location>
</feature>
<evidence type="ECO:0000259" key="13">
    <source>
        <dbReference type="PROSITE" id="PS51021"/>
    </source>
</evidence>
<feature type="domain" description="SH3" evidence="11">
    <location>
        <begin position="1732"/>
        <end position="1795"/>
    </location>
</feature>
<feature type="region of interest" description="Disordered" evidence="10">
    <location>
        <begin position="1691"/>
        <end position="1731"/>
    </location>
</feature>
<dbReference type="GO" id="GO:0005795">
    <property type="term" value="C:Golgi stack"/>
    <property type="evidence" value="ECO:0007669"/>
    <property type="project" value="UniProtKB-SubCell"/>
</dbReference>
<dbReference type="SMART" id="SM00721">
    <property type="entry name" value="BAR"/>
    <property type="match status" value="1"/>
</dbReference>
<feature type="domain" description="SH3" evidence="11">
    <location>
        <begin position="245"/>
        <end position="304"/>
    </location>
</feature>
<dbReference type="PRINTS" id="PR00499">
    <property type="entry name" value="P67PHOX"/>
</dbReference>
<accession>A0A913ZMP1</accession>
<dbReference type="SUPFAM" id="SSF103657">
    <property type="entry name" value="BAR/IMD domain-like"/>
    <property type="match status" value="1"/>
</dbReference>
<keyword evidence="9" id="KW-0175">Coiled coil</keyword>
<feature type="compositionally biased region" description="Polar residues" evidence="10">
    <location>
        <begin position="426"/>
        <end position="443"/>
    </location>
</feature>
<evidence type="ECO:0000256" key="7">
    <source>
        <dbReference type="ARBA" id="ARBA00032587"/>
    </source>
</evidence>
<dbReference type="SMART" id="SM00326">
    <property type="entry name" value="SH3"/>
    <property type="match status" value="7"/>
</dbReference>
<feature type="region of interest" description="Disordered" evidence="10">
    <location>
        <begin position="842"/>
        <end position="1057"/>
    </location>
</feature>
<feature type="compositionally biased region" description="Pro residues" evidence="10">
    <location>
        <begin position="741"/>
        <end position="753"/>
    </location>
</feature>
<dbReference type="Gene3D" id="2.30.30.40">
    <property type="entry name" value="SH3 Domains"/>
    <property type="match status" value="7"/>
</dbReference>
<dbReference type="InterPro" id="IPR001452">
    <property type="entry name" value="SH3_domain"/>
</dbReference>
<dbReference type="Gene3D" id="1.20.1270.60">
    <property type="entry name" value="Arfaptin homology (AH) domain/BAR domain"/>
    <property type="match status" value="1"/>
</dbReference>
<dbReference type="GO" id="GO:0035556">
    <property type="term" value="P:intracellular signal transduction"/>
    <property type="evidence" value="ECO:0007669"/>
    <property type="project" value="InterPro"/>
</dbReference>
<dbReference type="InterPro" id="IPR001331">
    <property type="entry name" value="GDS_CDC24_CS"/>
</dbReference>
<dbReference type="InterPro" id="IPR036028">
    <property type="entry name" value="SH3-like_dom_sf"/>
</dbReference>
<feature type="compositionally biased region" description="Low complexity" evidence="10">
    <location>
        <begin position="584"/>
        <end position="595"/>
    </location>
</feature>
<evidence type="ECO:0000256" key="3">
    <source>
        <dbReference type="ARBA" id="ARBA00018186"/>
    </source>
</evidence>